<feature type="transmembrane region" description="Helical" evidence="10">
    <location>
        <begin position="162"/>
        <end position="190"/>
    </location>
</feature>
<evidence type="ECO:0000256" key="8">
    <source>
        <dbReference type="ARBA" id="ARBA00023315"/>
    </source>
</evidence>
<dbReference type="InterPro" id="IPR039859">
    <property type="entry name" value="PFA4/ZDH16/20/ERF2-like"/>
</dbReference>
<evidence type="ECO:0000256" key="9">
    <source>
        <dbReference type="ARBA" id="ARBA00048048"/>
    </source>
</evidence>
<comment type="similarity">
    <text evidence="10">Belongs to the DHHC palmitoyltransferase family.</text>
</comment>
<keyword evidence="8 10" id="KW-0012">Acyltransferase</keyword>
<dbReference type="PANTHER" id="PTHR12246">
    <property type="entry name" value="PALMITOYLTRANSFERASE ZDHHC16"/>
    <property type="match status" value="1"/>
</dbReference>
<evidence type="ECO:0000256" key="3">
    <source>
        <dbReference type="ARBA" id="ARBA00022692"/>
    </source>
</evidence>
<keyword evidence="7" id="KW-0449">Lipoprotein</keyword>
<dbReference type="VEuPathDB" id="FungiDB:DNF11_0067"/>
<dbReference type="EC" id="2.3.1.225" evidence="10"/>
<dbReference type="GO" id="GO:0019706">
    <property type="term" value="F:protein-cysteine S-palmitoyltransferase activity"/>
    <property type="evidence" value="ECO:0007669"/>
    <property type="project" value="UniProtKB-EC"/>
</dbReference>
<evidence type="ECO:0000256" key="10">
    <source>
        <dbReference type="RuleBase" id="RU079119"/>
    </source>
</evidence>
<feature type="transmembrane region" description="Helical" evidence="10">
    <location>
        <begin position="202"/>
        <end position="227"/>
    </location>
</feature>
<comment type="domain">
    <text evidence="10">The DHHC domain is required for palmitoyltransferase activity.</text>
</comment>
<evidence type="ECO:0000259" key="11">
    <source>
        <dbReference type="Pfam" id="PF01529"/>
    </source>
</evidence>
<evidence type="ECO:0000256" key="6">
    <source>
        <dbReference type="ARBA" id="ARBA00023139"/>
    </source>
</evidence>
<keyword evidence="5 10" id="KW-0472">Membrane</keyword>
<keyword evidence="2 10" id="KW-0808">Transferase</keyword>
<evidence type="ECO:0000256" key="2">
    <source>
        <dbReference type="ARBA" id="ARBA00022679"/>
    </source>
</evidence>
<dbReference type="AlphaFoldDB" id="A0A3G2S499"/>
<comment type="subcellular location">
    <subcellularLocation>
        <location evidence="1">Membrane</location>
        <topology evidence="1">Multi-pass membrane protein</topology>
    </subcellularLocation>
</comment>
<proteinExistence type="inferred from homology"/>
<keyword evidence="6" id="KW-0564">Palmitate</keyword>
<dbReference type="InterPro" id="IPR001594">
    <property type="entry name" value="Palmitoyltrfase_DHHC"/>
</dbReference>
<accession>A0A3G2S499</accession>
<protein>
    <recommendedName>
        <fullName evidence="10">Palmitoyltransferase</fullName>
        <ecNumber evidence="10">2.3.1.225</ecNumber>
    </recommendedName>
</protein>
<gene>
    <name evidence="12" type="ORF">DNF11_0067</name>
</gene>
<dbReference type="PROSITE" id="PS50216">
    <property type="entry name" value="DHHC"/>
    <property type="match status" value="1"/>
</dbReference>
<sequence length="326" mass="37296">MKLPLDVELDMICKSQSDKNPLPDKYLCGNPEEDLRCVFRFCKKCKPVTLAKALSCLPPELRWEEKINRRAGVMQQWEEAALAHTDNPHQAPDAPAALFHDQEDEGEHDIHAWLGDKEAKMIVYPPKPERTHHCRTCNACILKYDHHCPWLNQCVGLGNERYFILFMLWFSLGAFIFAISGWPIAYNALVNKIWISTVFPRILYLALYAKAIVMGPAVFILALWHLYLAARNETSVESQDHSHYQKTAKERDAVFQSVYDLGWIRNLQIFFNVGPGMAASYYTLLLPVHVEPYSDGWHWAKCAGFGGQHAGIMREEEFTDDEGGPD</sequence>
<reference evidence="12 13" key="1">
    <citation type="submission" date="2018-10" db="EMBL/GenBank/DDBJ databases">
        <title>Complete genome sequence of Malassezia restricta CBS 7877.</title>
        <authorList>
            <person name="Morand S.C."/>
            <person name="Bertignac M."/>
            <person name="Iltis A."/>
            <person name="Kolder I."/>
            <person name="Pirovano W."/>
            <person name="Jourdain R."/>
            <person name="Clavaud C."/>
        </authorList>
    </citation>
    <scope>NUCLEOTIDE SEQUENCE [LARGE SCALE GENOMIC DNA]</scope>
    <source>
        <strain evidence="12 13">CBS 7877</strain>
    </source>
</reference>
<comment type="catalytic activity">
    <reaction evidence="9 10">
        <text>L-cysteinyl-[protein] + hexadecanoyl-CoA = S-hexadecanoyl-L-cysteinyl-[protein] + CoA</text>
        <dbReference type="Rhea" id="RHEA:36683"/>
        <dbReference type="Rhea" id="RHEA-COMP:10131"/>
        <dbReference type="Rhea" id="RHEA-COMP:11032"/>
        <dbReference type="ChEBI" id="CHEBI:29950"/>
        <dbReference type="ChEBI" id="CHEBI:57287"/>
        <dbReference type="ChEBI" id="CHEBI:57379"/>
        <dbReference type="ChEBI" id="CHEBI:74151"/>
        <dbReference type="EC" id="2.3.1.225"/>
    </reaction>
</comment>
<dbReference type="OrthoDB" id="9909019at2759"/>
<dbReference type="GO" id="GO:0016020">
    <property type="term" value="C:membrane"/>
    <property type="evidence" value="ECO:0007669"/>
    <property type="project" value="UniProtKB-SubCell"/>
</dbReference>
<evidence type="ECO:0000256" key="1">
    <source>
        <dbReference type="ARBA" id="ARBA00004141"/>
    </source>
</evidence>
<evidence type="ECO:0000256" key="7">
    <source>
        <dbReference type="ARBA" id="ARBA00023288"/>
    </source>
</evidence>
<keyword evidence="3 10" id="KW-0812">Transmembrane</keyword>
<name>A0A3G2S499_MALR7</name>
<evidence type="ECO:0000313" key="13">
    <source>
        <dbReference type="Proteomes" id="UP000269793"/>
    </source>
</evidence>
<organism evidence="12 13">
    <name type="scientific">Malassezia restricta (strain ATCC 96810 / NBRC 103918 / CBS 7877)</name>
    <name type="common">Seborrheic dermatitis infection agent</name>
    <dbReference type="NCBI Taxonomy" id="425264"/>
    <lineage>
        <taxon>Eukaryota</taxon>
        <taxon>Fungi</taxon>
        <taxon>Dikarya</taxon>
        <taxon>Basidiomycota</taxon>
        <taxon>Ustilaginomycotina</taxon>
        <taxon>Malasseziomycetes</taxon>
        <taxon>Malasseziales</taxon>
        <taxon>Malasseziaceae</taxon>
        <taxon>Malassezia</taxon>
    </lineage>
</organism>
<keyword evidence="13" id="KW-1185">Reference proteome</keyword>
<evidence type="ECO:0000256" key="5">
    <source>
        <dbReference type="ARBA" id="ARBA00023136"/>
    </source>
</evidence>
<dbReference type="Pfam" id="PF01529">
    <property type="entry name" value="DHHC"/>
    <property type="match status" value="1"/>
</dbReference>
<dbReference type="EMBL" id="CP033148">
    <property type="protein sequence ID" value="AYO41017.1"/>
    <property type="molecule type" value="Genomic_DNA"/>
</dbReference>
<dbReference type="Proteomes" id="UP000269793">
    <property type="component" value="Chromosome I"/>
</dbReference>
<keyword evidence="4 10" id="KW-1133">Transmembrane helix</keyword>
<feature type="domain" description="Palmitoyltransferase DHHC" evidence="11">
    <location>
        <begin position="127"/>
        <end position="239"/>
    </location>
</feature>
<evidence type="ECO:0000313" key="12">
    <source>
        <dbReference type="EMBL" id="AYO41017.1"/>
    </source>
</evidence>
<evidence type="ECO:0000256" key="4">
    <source>
        <dbReference type="ARBA" id="ARBA00022989"/>
    </source>
</evidence>